<proteinExistence type="predicted"/>
<keyword evidence="2" id="KW-1185">Reference proteome</keyword>
<protein>
    <recommendedName>
        <fullName evidence="3">Phage protein</fullName>
    </recommendedName>
</protein>
<reference evidence="1 2" key="1">
    <citation type="submission" date="2023-04" db="EMBL/GenBank/DDBJ databases">
        <title>Genome of Basidiobolus ranarum AG-B5.</title>
        <authorList>
            <person name="Stajich J.E."/>
            <person name="Carter-House D."/>
            <person name="Gryganskyi A."/>
        </authorList>
    </citation>
    <scope>NUCLEOTIDE SEQUENCE [LARGE SCALE GENOMIC DNA]</scope>
    <source>
        <strain evidence="1 2">AG-B5</strain>
    </source>
</reference>
<dbReference type="Proteomes" id="UP001479436">
    <property type="component" value="Unassembled WGS sequence"/>
</dbReference>
<evidence type="ECO:0000313" key="1">
    <source>
        <dbReference type="EMBL" id="KAK9764378.1"/>
    </source>
</evidence>
<dbReference type="EMBL" id="JASJQH010000440">
    <property type="protein sequence ID" value="KAK9764378.1"/>
    <property type="molecule type" value="Genomic_DNA"/>
</dbReference>
<gene>
    <name evidence="1" type="ORF">K7432_008160</name>
</gene>
<evidence type="ECO:0008006" key="3">
    <source>
        <dbReference type="Google" id="ProtNLM"/>
    </source>
</evidence>
<comment type="caution">
    <text evidence="1">The sequence shown here is derived from an EMBL/GenBank/DDBJ whole genome shotgun (WGS) entry which is preliminary data.</text>
</comment>
<name>A0ABR2WS79_9FUNG</name>
<accession>A0ABR2WS79</accession>
<evidence type="ECO:0000313" key="2">
    <source>
        <dbReference type="Proteomes" id="UP001479436"/>
    </source>
</evidence>
<sequence>MGLTRTWIVRERLMLSVKSYYDDVLIQVEIIKQALELQGYDESIEAAIIGECEDEGTLFYYRNNFTDPEGYKEYDETQIPQNLRQDFMSIYPEPQSNYTDE</sequence>
<organism evidence="1 2">
    <name type="scientific">Basidiobolus ranarum</name>
    <dbReference type="NCBI Taxonomy" id="34480"/>
    <lineage>
        <taxon>Eukaryota</taxon>
        <taxon>Fungi</taxon>
        <taxon>Fungi incertae sedis</taxon>
        <taxon>Zoopagomycota</taxon>
        <taxon>Entomophthoromycotina</taxon>
        <taxon>Basidiobolomycetes</taxon>
        <taxon>Basidiobolales</taxon>
        <taxon>Basidiobolaceae</taxon>
        <taxon>Basidiobolus</taxon>
    </lineage>
</organism>